<dbReference type="HOGENOM" id="CLU_196072_0_0_6"/>
<dbReference type="Proteomes" id="UP000019089">
    <property type="component" value="Chromosome"/>
</dbReference>
<dbReference type="AlphaFoldDB" id="W0MVN3"/>
<name>W0MVN3_PSESX</name>
<dbReference type="EMBL" id="CP007014">
    <property type="protein sequence ID" value="AHG41093.1"/>
    <property type="molecule type" value="Genomic_DNA"/>
</dbReference>
<proteinExistence type="predicted"/>
<reference evidence="1 2" key="1">
    <citation type="submission" date="2013-12" db="EMBL/GenBank/DDBJ databases">
        <title>Interactions Between Genome Architecture and Virulence Genes in Pseudomonas syringae, strain CC1557 as a model.</title>
        <authorList>
            <person name="Baltrus D."/>
            <person name="Hockett K."/>
            <person name="Karlsrud E."/>
            <person name="Dougherty K."/>
            <person name="Nishimura M."/>
        </authorList>
    </citation>
    <scope>NUCLEOTIDE SEQUENCE [LARGE SCALE GENOMIC DNA]</scope>
    <source>
        <strain evidence="1 2">CC1557</strain>
    </source>
</reference>
<organism evidence="1 2">
    <name type="scientific">Pseudomonas syringae CC1557</name>
    <dbReference type="NCBI Taxonomy" id="1357279"/>
    <lineage>
        <taxon>Bacteria</taxon>
        <taxon>Pseudomonadati</taxon>
        <taxon>Pseudomonadota</taxon>
        <taxon>Gammaproteobacteria</taxon>
        <taxon>Pseudomonadales</taxon>
        <taxon>Pseudomonadaceae</taxon>
        <taxon>Pseudomonas</taxon>
        <taxon>Pseudomonas syringae</taxon>
    </lineage>
</organism>
<evidence type="ECO:0000313" key="1">
    <source>
        <dbReference type="EMBL" id="AHG41093.1"/>
    </source>
</evidence>
<dbReference type="RefSeq" id="WP_038401240.1">
    <property type="nucleotide sequence ID" value="NZ_CP007014.1"/>
</dbReference>
<sequence length="79" mass="8907">MMTTELSAIQRNSVESARLAALMAAYESRGGEIQQVGVFELSHKPPRKDWIDPATVLNRKPPVMSRRERNALRKMAAEI</sequence>
<gene>
    <name evidence="1" type="ORF">N018_13080</name>
</gene>
<dbReference type="STRING" id="1357279.N018_13080"/>
<accession>W0MVN3</accession>
<evidence type="ECO:0000313" key="2">
    <source>
        <dbReference type="Proteomes" id="UP000019089"/>
    </source>
</evidence>
<dbReference type="KEGG" id="psyr:N018_13080"/>
<dbReference type="eggNOG" id="ENOG5031JTR">
    <property type="taxonomic scope" value="Bacteria"/>
</dbReference>
<protein>
    <submittedName>
        <fullName evidence="1">Uncharacterized protein</fullName>
    </submittedName>
</protein>